<sequence length="126" mass="14682">MVEIWQPRCGVSIQEISSGLFMFNFFHAMDMQKVLKGSPWSFDRHLLILGTLQPGDIPNMIPFFMVPFWILRIKRAGGEAFTILFKYECVGILCFFYGIIGHLEDYCDSLFALPKDDRKRHWNATL</sequence>
<dbReference type="InterPro" id="IPR025558">
    <property type="entry name" value="DUF4283"/>
</dbReference>
<dbReference type="Pfam" id="PF14392">
    <property type="entry name" value="zf-CCHC_4"/>
    <property type="match status" value="1"/>
</dbReference>
<evidence type="ECO:0000313" key="4">
    <source>
        <dbReference type="Proteomes" id="UP000075243"/>
    </source>
</evidence>
<proteinExistence type="predicted"/>
<dbReference type="InterPro" id="IPR040256">
    <property type="entry name" value="At4g02000-like"/>
</dbReference>
<evidence type="ECO:0000259" key="2">
    <source>
        <dbReference type="Pfam" id="PF14392"/>
    </source>
</evidence>
<protein>
    <recommendedName>
        <fullName evidence="5">DUF4283 domain-containing protein</fullName>
    </recommendedName>
</protein>
<evidence type="ECO:0008006" key="5">
    <source>
        <dbReference type="Google" id="ProtNLM"/>
    </source>
</evidence>
<dbReference type="PANTHER" id="PTHR31286:SF153">
    <property type="entry name" value="DUF4283 DOMAIN PROTEIN"/>
    <property type="match status" value="1"/>
</dbReference>
<keyword evidence="4" id="KW-1185">Reference proteome</keyword>
<feature type="domain" description="Zinc knuckle CX2CX4HX4C" evidence="2">
    <location>
        <begin position="72"/>
        <end position="108"/>
    </location>
</feature>
<feature type="domain" description="DUF4283" evidence="1">
    <location>
        <begin position="1"/>
        <end position="55"/>
    </location>
</feature>
<gene>
    <name evidence="3" type="ORF">KK1_041313</name>
</gene>
<evidence type="ECO:0000313" key="3">
    <source>
        <dbReference type="EMBL" id="KYP37482.1"/>
    </source>
</evidence>
<dbReference type="Proteomes" id="UP000075243">
    <property type="component" value="Unassembled WGS sequence"/>
</dbReference>
<organism evidence="3 4">
    <name type="scientific">Cajanus cajan</name>
    <name type="common">Pigeon pea</name>
    <name type="synonym">Cajanus indicus</name>
    <dbReference type="NCBI Taxonomy" id="3821"/>
    <lineage>
        <taxon>Eukaryota</taxon>
        <taxon>Viridiplantae</taxon>
        <taxon>Streptophyta</taxon>
        <taxon>Embryophyta</taxon>
        <taxon>Tracheophyta</taxon>
        <taxon>Spermatophyta</taxon>
        <taxon>Magnoliopsida</taxon>
        <taxon>eudicotyledons</taxon>
        <taxon>Gunneridae</taxon>
        <taxon>Pentapetalae</taxon>
        <taxon>rosids</taxon>
        <taxon>fabids</taxon>
        <taxon>Fabales</taxon>
        <taxon>Fabaceae</taxon>
        <taxon>Papilionoideae</taxon>
        <taxon>50 kb inversion clade</taxon>
        <taxon>NPAAA clade</taxon>
        <taxon>indigoferoid/millettioid clade</taxon>
        <taxon>Phaseoleae</taxon>
        <taxon>Cajanus</taxon>
    </lineage>
</organism>
<dbReference type="InterPro" id="IPR025836">
    <property type="entry name" value="Zn_knuckle_CX2CX4HX4C"/>
</dbReference>
<accession>A0A151R4P7</accession>
<name>A0A151R4P7_CAJCA</name>
<dbReference type="AlphaFoldDB" id="A0A151R4P7"/>
<dbReference type="EMBL" id="KQ484099">
    <property type="protein sequence ID" value="KYP37482.1"/>
    <property type="molecule type" value="Genomic_DNA"/>
</dbReference>
<dbReference type="Pfam" id="PF14111">
    <property type="entry name" value="DUF4283"/>
    <property type="match status" value="1"/>
</dbReference>
<evidence type="ECO:0000259" key="1">
    <source>
        <dbReference type="Pfam" id="PF14111"/>
    </source>
</evidence>
<dbReference type="PANTHER" id="PTHR31286">
    <property type="entry name" value="GLYCINE-RICH CELL WALL STRUCTURAL PROTEIN 1.8-LIKE"/>
    <property type="match status" value="1"/>
</dbReference>
<reference evidence="3" key="1">
    <citation type="journal article" date="2012" name="Nat. Biotechnol.">
        <title>Draft genome sequence of pigeonpea (Cajanus cajan), an orphan legume crop of resource-poor farmers.</title>
        <authorList>
            <person name="Varshney R.K."/>
            <person name="Chen W."/>
            <person name="Li Y."/>
            <person name="Bharti A.K."/>
            <person name="Saxena R.K."/>
            <person name="Schlueter J.A."/>
            <person name="Donoghue M.T."/>
            <person name="Azam S."/>
            <person name="Fan G."/>
            <person name="Whaley A.M."/>
            <person name="Farmer A.D."/>
            <person name="Sheridan J."/>
            <person name="Iwata A."/>
            <person name="Tuteja R."/>
            <person name="Penmetsa R.V."/>
            <person name="Wu W."/>
            <person name="Upadhyaya H.D."/>
            <person name="Yang S.P."/>
            <person name="Shah T."/>
            <person name="Saxena K.B."/>
            <person name="Michael T."/>
            <person name="McCombie W.R."/>
            <person name="Yang B."/>
            <person name="Zhang G."/>
            <person name="Yang H."/>
            <person name="Wang J."/>
            <person name="Spillane C."/>
            <person name="Cook D.R."/>
            <person name="May G.D."/>
            <person name="Xu X."/>
            <person name="Jackson S.A."/>
        </authorList>
    </citation>
    <scope>NUCLEOTIDE SEQUENCE [LARGE SCALE GENOMIC DNA]</scope>
</reference>